<feature type="coiled-coil region" evidence="1">
    <location>
        <begin position="216"/>
        <end position="271"/>
    </location>
</feature>
<reference evidence="2" key="1">
    <citation type="submission" date="2013-11" db="EMBL/GenBank/DDBJ databases">
        <title>Draft genome of the bovine lungworm Dictyocaulus viviparus.</title>
        <authorList>
            <person name="Mitreva M."/>
        </authorList>
    </citation>
    <scope>NUCLEOTIDE SEQUENCE [LARGE SCALE GENOMIC DNA]</scope>
    <source>
        <strain evidence="2">HannoverDv2000</strain>
    </source>
</reference>
<sequence>MNESILIETRNRINANESRILQKDIAMREQELKDIKETLTKAKRDLSIERNKRITAEDNLKRKAVEVEELDHKLKEMNDVANRLKERLLDKDQIITQLGSDVSEAKFEISSLEAELNKSRRDMEDVRMRNRTLSLDINTLKVALADCEEELRRSLDNAKYQKENMTKTEIDIRRSLESNLVTHNLSTSRNLINAFQSLSSQILTIQRTQLSTEQKIGELTATNKFLEEKILGYKEKEEVLLKRVVELQEDCETAKIELSEMQRKLIEVEGNSSLTHKFLLEESNKIEKSKINEEEISKLRAELDLCRSHEDDLKRSETRLKTQLCLSEEKVKELEKSLSSVRSEVDDLSVEKDLNRELRLELKNAETKLVELTNALQIVDSQCEQFRELRKRADISKQKALDECASVTTKLRKIEKELERQRNFEVEVNQLRAEKERLEMKIRYLNIDEMKRQIAQFDNISRGNKRKLDELEKENQILQEQISAGVARELVATNENKKLRGGLADAVVKIELYKNEAEHSKKSCEQLAVQLALNEERINKLEEEVINLEEALREKEKLEAYLQSQIKTKDMPKLSRRSTLLRSSTESSFKFHSSVMSDKILELMTRKMMPLTLRSGDQTSVPYIPPRHPLTELQSNFVTDICTYHKEKSSNITIPISQKAVMRHDIPHKWAELRHFGLFSIKCAVCFVGVPTNGTIFIVKFLYNSREFLILNGEHGWTASVSTESKAYASYA</sequence>
<dbReference type="Proteomes" id="UP000053766">
    <property type="component" value="Unassembled WGS sequence"/>
</dbReference>
<accession>A0A0D8XUC5</accession>
<evidence type="ECO:0000256" key="1">
    <source>
        <dbReference type="SAM" id="Coils"/>
    </source>
</evidence>
<evidence type="ECO:0000313" key="3">
    <source>
        <dbReference type="Proteomes" id="UP000053766"/>
    </source>
</evidence>
<feature type="coiled-coil region" evidence="1">
    <location>
        <begin position="524"/>
        <end position="568"/>
    </location>
</feature>
<dbReference type="AlphaFoldDB" id="A0A0D8XUC5"/>
<keyword evidence="3" id="KW-1185">Reference proteome</keyword>
<feature type="coiled-coil region" evidence="1">
    <location>
        <begin position="331"/>
        <end position="488"/>
    </location>
</feature>
<feature type="coiled-coil region" evidence="1">
    <location>
        <begin position="25"/>
        <end position="168"/>
    </location>
</feature>
<dbReference type="OrthoDB" id="5866870at2759"/>
<dbReference type="EMBL" id="KN716276">
    <property type="protein sequence ID" value="KJH48198.1"/>
    <property type="molecule type" value="Genomic_DNA"/>
</dbReference>
<evidence type="ECO:0000313" key="2">
    <source>
        <dbReference type="EMBL" id="KJH48198.1"/>
    </source>
</evidence>
<protein>
    <submittedName>
        <fullName evidence="2">Uncharacterized protein</fullName>
    </submittedName>
</protein>
<proteinExistence type="predicted"/>
<keyword evidence="1" id="KW-0175">Coiled coil</keyword>
<gene>
    <name evidence="2" type="ORF">DICVIV_05716</name>
</gene>
<organism evidence="2 3">
    <name type="scientific">Dictyocaulus viviparus</name>
    <name type="common">Bovine lungworm</name>
    <dbReference type="NCBI Taxonomy" id="29172"/>
    <lineage>
        <taxon>Eukaryota</taxon>
        <taxon>Metazoa</taxon>
        <taxon>Ecdysozoa</taxon>
        <taxon>Nematoda</taxon>
        <taxon>Chromadorea</taxon>
        <taxon>Rhabditida</taxon>
        <taxon>Rhabditina</taxon>
        <taxon>Rhabditomorpha</taxon>
        <taxon>Strongyloidea</taxon>
        <taxon>Metastrongylidae</taxon>
        <taxon>Dictyocaulus</taxon>
    </lineage>
</organism>
<dbReference type="STRING" id="29172.A0A0D8XUC5"/>
<name>A0A0D8XUC5_DICVI</name>